<dbReference type="Gene3D" id="3.60.21.10">
    <property type="match status" value="1"/>
</dbReference>
<protein>
    <recommendedName>
        <fullName evidence="3">5'-Nucleotidase C-terminal domain-containing protein</fullName>
    </recommendedName>
</protein>
<dbReference type="InterPro" id="IPR029052">
    <property type="entry name" value="Metallo-depent_PP-like"/>
</dbReference>
<dbReference type="Pfam" id="PF02872">
    <property type="entry name" value="5_nucleotid_C"/>
    <property type="match status" value="1"/>
</dbReference>
<keyword evidence="1" id="KW-0732">Signal</keyword>
<dbReference type="RefSeq" id="WP_126353330.1">
    <property type="nucleotide sequence ID" value="NZ_CP086384.1"/>
</dbReference>
<dbReference type="CDD" id="cd00845">
    <property type="entry name" value="MPP_UshA_N_like"/>
    <property type="match status" value="1"/>
</dbReference>
<dbReference type="AlphaFoldDB" id="A0A431VMG9"/>
<dbReference type="GO" id="GO:0016787">
    <property type="term" value="F:hydrolase activity"/>
    <property type="evidence" value="ECO:0007669"/>
    <property type="project" value="UniProtKB-KW"/>
</dbReference>
<feature type="signal peptide" evidence="1">
    <location>
        <begin position="1"/>
        <end position="18"/>
    </location>
</feature>
<dbReference type="SUPFAM" id="SSF56300">
    <property type="entry name" value="Metallo-dependent phosphatases"/>
    <property type="match status" value="1"/>
</dbReference>
<dbReference type="PANTHER" id="PTHR11575">
    <property type="entry name" value="5'-NUCLEOTIDASE-RELATED"/>
    <property type="match status" value="1"/>
</dbReference>
<evidence type="ECO:0000313" key="5">
    <source>
        <dbReference type="Proteomes" id="UP000277766"/>
    </source>
</evidence>
<dbReference type="PANTHER" id="PTHR11575:SF24">
    <property type="entry name" value="5'-NUCLEOTIDASE"/>
    <property type="match status" value="1"/>
</dbReference>
<name>A0A431VMG9_9DEIO</name>
<dbReference type="EMBL" id="RXPE01000042">
    <property type="protein sequence ID" value="RTR23122.1"/>
    <property type="molecule type" value="Genomic_DNA"/>
</dbReference>
<comment type="caution">
    <text evidence="4">The sequence shown here is derived from an EMBL/GenBank/DDBJ whole genome shotgun (WGS) entry which is preliminary data.</text>
</comment>
<keyword evidence="5" id="KW-1185">Reference proteome</keyword>
<comment type="similarity">
    <text evidence="1">Belongs to the 5'-nucleotidase family.</text>
</comment>
<proteinExistence type="inferred from homology"/>
<reference evidence="4 5" key="1">
    <citation type="submission" date="2018-12" db="EMBL/GenBank/DDBJ databases">
        <title>Deinococcus radiophilus ATCC 27603 genome sequencing and assembly.</title>
        <authorList>
            <person name="Maclea K.S."/>
            <person name="Maynard C.R."/>
        </authorList>
    </citation>
    <scope>NUCLEOTIDE SEQUENCE [LARGE SCALE GENOMIC DNA]</scope>
    <source>
        <strain evidence="4 5">ATCC 27603</strain>
    </source>
</reference>
<keyword evidence="1" id="KW-0378">Hydrolase</keyword>
<accession>A0A431VMG9</accession>
<evidence type="ECO:0000256" key="1">
    <source>
        <dbReference type="RuleBase" id="RU362119"/>
    </source>
</evidence>
<dbReference type="Gene3D" id="3.90.780.10">
    <property type="entry name" value="5'-Nucleotidase, C-terminal domain"/>
    <property type="match status" value="1"/>
</dbReference>
<dbReference type="OrthoDB" id="9801679at2"/>
<dbReference type="InterPro" id="IPR036907">
    <property type="entry name" value="5'-Nucleotdase_C_sf"/>
</dbReference>
<feature type="compositionally biased region" description="Polar residues" evidence="2">
    <location>
        <begin position="470"/>
        <end position="480"/>
    </location>
</feature>
<dbReference type="PRINTS" id="PR01607">
    <property type="entry name" value="APYRASEFAMLY"/>
</dbReference>
<evidence type="ECO:0000256" key="2">
    <source>
        <dbReference type="SAM" id="MobiDB-lite"/>
    </source>
</evidence>
<keyword evidence="1" id="KW-0547">Nucleotide-binding</keyword>
<dbReference type="GO" id="GO:0000166">
    <property type="term" value="F:nucleotide binding"/>
    <property type="evidence" value="ECO:0007669"/>
    <property type="project" value="UniProtKB-KW"/>
</dbReference>
<dbReference type="SUPFAM" id="SSF55816">
    <property type="entry name" value="5'-nucleotidase (syn. UDP-sugar hydrolase), C-terminal domain"/>
    <property type="match status" value="1"/>
</dbReference>
<gene>
    <name evidence="4" type="ORF">EJ104_12555</name>
</gene>
<feature type="domain" description="5'-Nucleotidase C-terminal" evidence="3">
    <location>
        <begin position="290"/>
        <end position="444"/>
    </location>
</feature>
<evidence type="ECO:0000259" key="3">
    <source>
        <dbReference type="Pfam" id="PF02872"/>
    </source>
</evidence>
<sequence>MRKLVLLALAAVLPSASAQGTLLYFNDAHELAPLGGGQRGGMARLATQIEQIRSEQPETLVLFGGDLAGGTLFGEFRGEPIVEAFNQIGVDLANFGQHEFDFGAAQAQRLVRQSKFPWISSNLTQHGQPFAGAATRKILSVGNVKVGFIGLTTAMETTNAGDTVQQGEVVEAAKREVAALQAEGAELIVAITQQPLEADLKLAKEVPELDLILSEEESETRTTMTAEGGTVIAKPAGNIGSVIRVDIHAPQQPLKLSVLPIGPELAEQPQIAELATRYMTQLERRLDRVITQSSVDLDAGAKVSRVQETALGSLIADAFRKATGADIALMQGGGIRGDKVFPAGPVTLKTLTEILPFGNQVMMVEVDGRTLQAALENGVSKVDEYSGRFPQISGLTYRFDPAKPVGQRVSEIRVADKPLDPQQLYKVALGSYLAAGGDGYTMFKGARVLISPADGVRDVTALSEYLQSQPTRLMASSTSGRRAPPPAGQ</sequence>
<dbReference type="InterPro" id="IPR006179">
    <property type="entry name" value="5_nucleotidase/apyrase"/>
</dbReference>
<organism evidence="4 5">
    <name type="scientific">Deinococcus radiophilus</name>
    <dbReference type="NCBI Taxonomy" id="32062"/>
    <lineage>
        <taxon>Bacteria</taxon>
        <taxon>Thermotogati</taxon>
        <taxon>Deinococcota</taxon>
        <taxon>Deinococci</taxon>
        <taxon>Deinococcales</taxon>
        <taxon>Deinococcaceae</taxon>
        <taxon>Deinococcus</taxon>
    </lineage>
</organism>
<dbReference type="InterPro" id="IPR008334">
    <property type="entry name" value="5'-Nucleotdase_C"/>
</dbReference>
<feature type="chain" id="PRO_5018813990" description="5'-Nucleotidase C-terminal domain-containing protein" evidence="1">
    <location>
        <begin position="19"/>
        <end position="489"/>
    </location>
</feature>
<feature type="region of interest" description="Disordered" evidence="2">
    <location>
        <begin position="470"/>
        <end position="489"/>
    </location>
</feature>
<dbReference type="Proteomes" id="UP000277766">
    <property type="component" value="Unassembled WGS sequence"/>
</dbReference>
<dbReference type="GO" id="GO:0009166">
    <property type="term" value="P:nucleotide catabolic process"/>
    <property type="evidence" value="ECO:0007669"/>
    <property type="project" value="InterPro"/>
</dbReference>
<evidence type="ECO:0000313" key="4">
    <source>
        <dbReference type="EMBL" id="RTR23122.1"/>
    </source>
</evidence>